<reference evidence="1" key="1">
    <citation type="submission" date="2018-01" db="EMBL/GenBank/DDBJ databases">
        <title>An insight into the sialome of Amazonian anophelines.</title>
        <authorList>
            <person name="Ribeiro J.M."/>
            <person name="Scarpassa V."/>
            <person name="Calvo E."/>
        </authorList>
    </citation>
    <scope>NUCLEOTIDE SEQUENCE</scope>
    <source>
        <tissue evidence="1">Salivary glands</tissue>
    </source>
</reference>
<dbReference type="AlphaFoldDB" id="A0A2M4C837"/>
<sequence length="107" mass="12862">MRMIVTPCHSPLLTLATPFFPVHFSYGKKALRGVWWWYATCCTTTGDWPRSPRHCAAPMSIVQPRKEERGWFWWFRWPDARWYMYVYGRTLHQPTVARHVVARHRAI</sequence>
<proteinExistence type="predicted"/>
<accession>A0A2M4C837</accession>
<evidence type="ECO:0000313" key="1">
    <source>
        <dbReference type="EMBL" id="MBW61493.1"/>
    </source>
</evidence>
<name>A0A2M4C837_9DIPT</name>
<protein>
    <submittedName>
        <fullName evidence="1">Putative secreted protein</fullName>
    </submittedName>
</protein>
<dbReference type="EMBL" id="GGFJ01012352">
    <property type="protein sequence ID" value="MBW61493.1"/>
    <property type="molecule type" value="Transcribed_RNA"/>
</dbReference>
<organism evidence="1">
    <name type="scientific">Anopheles marajoara</name>
    <dbReference type="NCBI Taxonomy" id="58244"/>
    <lineage>
        <taxon>Eukaryota</taxon>
        <taxon>Metazoa</taxon>
        <taxon>Ecdysozoa</taxon>
        <taxon>Arthropoda</taxon>
        <taxon>Hexapoda</taxon>
        <taxon>Insecta</taxon>
        <taxon>Pterygota</taxon>
        <taxon>Neoptera</taxon>
        <taxon>Endopterygota</taxon>
        <taxon>Diptera</taxon>
        <taxon>Nematocera</taxon>
        <taxon>Culicoidea</taxon>
        <taxon>Culicidae</taxon>
        <taxon>Anophelinae</taxon>
        <taxon>Anopheles</taxon>
    </lineage>
</organism>